<dbReference type="InterPro" id="IPR012668">
    <property type="entry name" value="CHP02466"/>
</dbReference>
<dbReference type="STRING" id="874156.GCA_001021555_01191"/>
<accession>A0A0H0XPA3</accession>
<dbReference type="EMBL" id="LBHU01000001">
    <property type="protein sequence ID" value="KLI64189.1"/>
    <property type="molecule type" value="Genomic_DNA"/>
</dbReference>
<evidence type="ECO:0008006" key="3">
    <source>
        <dbReference type="Google" id="ProtNLM"/>
    </source>
</evidence>
<name>A0A0H0XPA3_9SPHN</name>
<evidence type="ECO:0000313" key="2">
    <source>
        <dbReference type="Proteomes" id="UP000053455"/>
    </source>
</evidence>
<protein>
    <recommendedName>
        <fullName evidence="3">Tetratricopeptide repeat protein</fullName>
    </recommendedName>
</protein>
<dbReference type="Pfam" id="PF14559">
    <property type="entry name" value="TPR_19"/>
    <property type="match status" value="1"/>
</dbReference>
<dbReference type="Proteomes" id="UP000053455">
    <property type="component" value="Unassembled WGS sequence"/>
</dbReference>
<dbReference type="Gene3D" id="1.25.40.10">
    <property type="entry name" value="Tetratricopeptide repeat domain"/>
    <property type="match status" value="1"/>
</dbReference>
<sequence length="390" mass="42430">MVLMQIDLPIPRKLVRAEHYRLLGQIAKPSTSLREQRAALALALDDFATAKADITAIAPDSRSPGASLLLARACLKMGEAQEGENCLALLDTAVLKPRLRCAVMIEQAAVLRALARPEEATILLESVLAEDPANSAALRKLAAILFDLGKPDEALRICEALRNRGIVTTRLLGTQATALAALGRRGEAEAVRGSSAFFSSEQLEDVDALNSEVIEELRSHPALRFGNSAQASRDSWRVDELRLREQPAITRLLQEIAHHAAGFAASLKPSDHPWFTSRPDRVRMNAWAIIAPAGGCETWHTHDGGWLSGVYYLAVPGGMSKGPDDPAGAIEFGWTERLLDAATHASLPSHLVHPEPGMLLMFPSHIHHRTFPHMCSEDRICIAFDMVPEG</sequence>
<dbReference type="Gene3D" id="2.60.120.620">
    <property type="entry name" value="q2cbj1_9rhob like domain"/>
    <property type="match status" value="1"/>
</dbReference>
<dbReference type="SUPFAM" id="SSF48452">
    <property type="entry name" value="TPR-like"/>
    <property type="match status" value="1"/>
</dbReference>
<evidence type="ECO:0000313" key="1">
    <source>
        <dbReference type="EMBL" id="KLI64189.1"/>
    </source>
</evidence>
<dbReference type="Pfam" id="PF13759">
    <property type="entry name" value="2OG-FeII_Oxy_5"/>
    <property type="match status" value="1"/>
</dbReference>
<dbReference type="PATRIC" id="fig|874156.12.peg.101"/>
<organism evidence="1 2">
    <name type="scientific">Aurantiacibacter marinus</name>
    <dbReference type="NCBI Taxonomy" id="874156"/>
    <lineage>
        <taxon>Bacteria</taxon>
        <taxon>Pseudomonadati</taxon>
        <taxon>Pseudomonadota</taxon>
        <taxon>Alphaproteobacteria</taxon>
        <taxon>Sphingomonadales</taxon>
        <taxon>Erythrobacteraceae</taxon>
        <taxon>Aurantiacibacter</taxon>
    </lineage>
</organism>
<gene>
    <name evidence="1" type="ORF">AAV99_00465</name>
</gene>
<dbReference type="AlphaFoldDB" id="A0A0H0XPA3"/>
<keyword evidence="2" id="KW-1185">Reference proteome</keyword>
<comment type="caution">
    <text evidence="1">The sequence shown here is derived from an EMBL/GenBank/DDBJ whole genome shotgun (WGS) entry which is preliminary data.</text>
</comment>
<dbReference type="InterPro" id="IPR011990">
    <property type="entry name" value="TPR-like_helical_dom_sf"/>
</dbReference>
<proteinExistence type="predicted"/>
<reference evidence="1 2" key="1">
    <citation type="submission" date="2015-04" db="EMBL/GenBank/DDBJ databases">
        <title>The draft genome sequence of Erythrobacter marinus HWDM-33.</title>
        <authorList>
            <person name="Zhuang L."/>
            <person name="Liu Y."/>
            <person name="Shao Z."/>
        </authorList>
    </citation>
    <scope>NUCLEOTIDE SEQUENCE [LARGE SCALE GENOMIC DNA]</scope>
    <source>
        <strain evidence="1 2">HWDM-33</strain>
    </source>
</reference>